<protein>
    <submittedName>
        <fullName evidence="1">Serine protease inhibitor</fullName>
    </submittedName>
</protein>
<dbReference type="GO" id="GO:0004867">
    <property type="term" value="F:serine-type endopeptidase inhibitor activity"/>
    <property type="evidence" value="ECO:0007669"/>
    <property type="project" value="UniProtKB-KW"/>
</dbReference>
<dbReference type="RefSeq" id="WP_216921981.1">
    <property type="nucleotide sequence ID" value="NZ_JAHOPC010000001.1"/>
</dbReference>
<dbReference type="EMBL" id="JAHOPC010000001">
    <property type="protein sequence ID" value="MBU8864968.1"/>
    <property type="molecule type" value="Genomic_DNA"/>
</dbReference>
<keyword evidence="1" id="KW-0646">Protease inhibitor</keyword>
<evidence type="ECO:0000313" key="2">
    <source>
        <dbReference type="Proteomes" id="UP000824166"/>
    </source>
</evidence>
<evidence type="ECO:0000313" key="1">
    <source>
        <dbReference type="EMBL" id="MBU8864968.1"/>
    </source>
</evidence>
<sequence>MVSPDNSEYDVDLTVTLTEAPGAASREFYLRSAQGVLSSEPDSIESNLLDATAALAAVEQFGEEVFFPVPRPDRICTQQYGGPQVALVTGWFRGRKVHSKLSRTDGCEIARWRAMAPLLGGTGGSTGAV</sequence>
<keyword evidence="1" id="KW-0722">Serine protease inhibitor</keyword>
<keyword evidence="2" id="KW-1185">Reference proteome</keyword>
<gene>
    <name evidence="1" type="ORF">KSW38_01490</name>
</gene>
<proteinExistence type="predicted"/>
<name>A0ABS6I2F6_9MICC</name>
<dbReference type="Proteomes" id="UP000824166">
    <property type="component" value="Unassembled WGS sequence"/>
</dbReference>
<reference evidence="1 2" key="1">
    <citation type="submission" date="2021-06" db="EMBL/GenBank/DDBJ databases">
        <authorList>
            <person name="Jeong J.W."/>
        </authorList>
    </citation>
    <scope>NUCLEOTIDE SEQUENCE [LARGE SCALE GENOMIC DNA]</scope>
    <source>
        <strain evidence="1 2">MMS21-TAE1-1</strain>
    </source>
</reference>
<accession>A0ABS6I2F6</accession>
<organism evidence="1 2">
    <name type="scientific">Paenarthrobacter aromaticivorans</name>
    <dbReference type="NCBI Taxonomy" id="2849150"/>
    <lineage>
        <taxon>Bacteria</taxon>
        <taxon>Bacillati</taxon>
        <taxon>Actinomycetota</taxon>
        <taxon>Actinomycetes</taxon>
        <taxon>Micrococcales</taxon>
        <taxon>Micrococcaceae</taxon>
        <taxon>Paenarthrobacter</taxon>
    </lineage>
</organism>
<comment type="caution">
    <text evidence="1">The sequence shown here is derived from an EMBL/GenBank/DDBJ whole genome shotgun (WGS) entry which is preliminary data.</text>
</comment>